<dbReference type="InterPro" id="IPR012281">
    <property type="entry name" value="Phospholipid_synth_PlsX-like"/>
</dbReference>
<evidence type="ECO:0000256" key="3">
    <source>
        <dbReference type="ARBA" id="ARBA00022516"/>
    </source>
</evidence>
<dbReference type="RefSeq" id="WP_013810008.1">
    <property type="nucleotide sequence ID" value="NC_015565.1"/>
</dbReference>
<comment type="catalytic activity">
    <reaction evidence="1 10">
        <text>a fatty acyl-[ACP] + phosphate = an acyl phosphate + holo-[ACP]</text>
        <dbReference type="Rhea" id="RHEA:42292"/>
        <dbReference type="Rhea" id="RHEA-COMP:9685"/>
        <dbReference type="Rhea" id="RHEA-COMP:14125"/>
        <dbReference type="ChEBI" id="CHEBI:43474"/>
        <dbReference type="ChEBI" id="CHEBI:59918"/>
        <dbReference type="ChEBI" id="CHEBI:64479"/>
        <dbReference type="ChEBI" id="CHEBI:138651"/>
        <dbReference type="EC" id="2.3.1.274"/>
    </reaction>
</comment>
<dbReference type="STRING" id="868595.Desca_1082"/>
<evidence type="ECO:0000256" key="1">
    <source>
        <dbReference type="ARBA" id="ARBA00001232"/>
    </source>
</evidence>
<dbReference type="AlphaFoldDB" id="F6B348"/>
<evidence type="ECO:0000313" key="12">
    <source>
        <dbReference type="Proteomes" id="UP000009226"/>
    </source>
</evidence>
<keyword evidence="12" id="KW-1185">Reference proteome</keyword>
<dbReference type="Proteomes" id="UP000009226">
    <property type="component" value="Chromosome"/>
</dbReference>
<evidence type="ECO:0000256" key="4">
    <source>
        <dbReference type="ARBA" id="ARBA00022679"/>
    </source>
</evidence>
<keyword evidence="7 10" id="KW-1208">Phospholipid metabolism</keyword>
<dbReference type="HAMAP" id="MF_00019">
    <property type="entry name" value="PlsX"/>
    <property type="match status" value="1"/>
</dbReference>
<comment type="pathway">
    <text evidence="10">Lipid metabolism; phospholipid metabolism.</text>
</comment>
<evidence type="ECO:0000256" key="9">
    <source>
        <dbReference type="ARBA" id="ARBA00046608"/>
    </source>
</evidence>
<dbReference type="GO" id="GO:0006633">
    <property type="term" value="P:fatty acid biosynthetic process"/>
    <property type="evidence" value="ECO:0007669"/>
    <property type="project" value="UniProtKB-UniRule"/>
</dbReference>
<dbReference type="SUPFAM" id="SSF53659">
    <property type="entry name" value="Isocitrate/Isopropylmalate dehydrogenase-like"/>
    <property type="match status" value="1"/>
</dbReference>
<dbReference type="EC" id="2.3.1.274" evidence="8 10"/>
<dbReference type="GO" id="GO:0043811">
    <property type="term" value="F:phosphate:acyl-[acyl carrier protein] acyltransferase activity"/>
    <property type="evidence" value="ECO:0007669"/>
    <property type="project" value="UniProtKB-UniRule"/>
</dbReference>
<keyword evidence="2 10" id="KW-0963">Cytoplasm</keyword>
<dbReference type="Gene3D" id="3.40.718.10">
    <property type="entry name" value="Isopropylmalate Dehydrogenase"/>
    <property type="match status" value="1"/>
</dbReference>
<dbReference type="PANTHER" id="PTHR30100">
    <property type="entry name" value="FATTY ACID/PHOSPHOLIPID SYNTHESIS PROTEIN PLSX"/>
    <property type="match status" value="1"/>
</dbReference>
<reference evidence="11" key="1">
    <citation type="submission" date="2011-05" db="EMBL/GenBank/DDBJ databases">
        <title>Complete sequence of Desulfotomaculum carboxydivorans CO-1-SRB.</title>
        <authorList>
            <consortium name="US DOE Joint Genome Institute"/>
            <person name="Lucas S."/>
            <person name="Han J."/>
            <person name="Lapidus A."/>
            <person name="Cheng J.-F."/>
            <person name="Goodwin L."/>
            <person name="Pitluck S."/>
            <person name="Peters L."/>
            <person name="Mikhailova N."/>
            <person name="Lu M."/>
            <person name="Han C."/>
            <person name="Tapia R."/>
            <person name="Land M."/>
            <person name="Hauser L."/>
            <person name="Kyrpides N."/>
            <person name="Ivanova N."/>
            <person name="Pagani I."/>
            <person name="Stams A."/>
            <person name="Plugge C."/>
            <person name="Muyzer G."/>
            <person name="Kuever J."/>
            <person name="Parshina S."/>
            <person name="Ivanova A."/>
            <person name="Nazina T."/>
            <person name="Woyke T."/>
        </authorList>
    </citation>
    <scope>NUCLEOTIDE SEQUENCE [LARGE SCALE GENOMIC DNA]</scope>
    <source>
        <strain evidence="11">CO-1-SRB</strain>
    </source>
</reference>
<evidence type="ECO:0000256" key="10">
    <source>
        <dbReference type="HAMAP-Rule" id="MF_00019"/>
    </source>
</evidence>
<dbReference type="InterPro" id="IPR003664">
    <property type="entry name" value="FA_synthesis"/>
</dbReference>
<sequence length="334" mass="35347">MKIALDAMGGDHAPMEIVRGAIDAAQELGVHIILVGDQDRIMKEMDGNDVGGLVSVVHAPEVVRMDEHPVSAVRKKKNSSIVVATQLVKEGAADAVVSAGSTGAQMASSLFILGRIAGVERPAISTLLPTMEGVVALLDVGANVDCKPQHLKQFAIMGSLYAEKILGLPSPRVGLLNIGAEETKGDELTLASYKILKESDINFTGNIEGRDIFLGGSDVVVCDGFVGNVVLKSAEGLALSLMGMFKQELGRLEDIIGRERMVHIMSSLKRRLDYAEYGGAPLLGVNGVSVISHGSSRARAIRNAVRVAKETVEQGLVQAIKEKLETESSKGVTD</sequence>
<keyword evidence="11" id="KW-0012">Acyltransferase</keyword>
<dbReference type="Pfam" id="PF02504">
    <property type="entry name" value="FA_synthesis"/>
    <property type="match status" value="1"/>
</dbReference>
<dbReference type="GO" id="GO:0005737">
    <property type="term" value="C:cytoplasm"/>
    <property type="evidence" value="ECO:0007669"/>
    <property type="project" value="UniProtKB-SubCell"/>
</dbReference>
<gene>
    <name evidence="10" type="primary">plsX</name>
    <name evidence="11" type="ordered locus">Desca_1082</name>
</gene>
<evidence type="ECO:0000256" key="7">
    <source>
        <dbReference type="ARBA" id="ARBA00023264"/>
    </source>
</evidence>
<dbReference type="UniPathway" id="UPA00085"/>
<dbReference type="NCBIfam" id="TIGR00182">
    <property type="entry name" value="plsX"/>
    <property type="match status" value="1"/>
</dbReference>
<keyword evidence="6 10" id="KW-0594">Phospholipid biosynthesis</keyword>
<name>F6B348_DESCC</name>
<comment type="similarity">
    <text evidence="10">Belongs to the PlsX family.</text>
</comment>
<dbReference type="GO" id="GO:0008654">
    <property type="term" value="P:phospholipid biosynthetic process"/>
    <property type="evidence" value="ECO:0007669"/>
    <property type="project" value="UniProtKB-KW"/>
</dbReference>
<dbReference type="KEGG" id="dca:Desca_1082"/>
<dbReference type="eggNOG" id="COG0416">
    <property type="taxonomic scope" value="Bacteria"/>
</dbReference>
<dbReference type="EMBL" id="CP002736">
    <property type="protein sequence ID" value="AEF93952.1"/>
    <property type="molecule type" value="Genomic_DNA"/>
</dbReference>
<protein>
    <recommendedName>
        <fullName evidence="8 10">Phosphate acyltransferase</fullName>
        <ecNumber evidence="8 10">2.3.1.274</ecNumber>
    </recommendedName>
    <alternativeName>
        <fullName evidence="10">Acyl-ACP phosphotransacylase</fullName>
    </alternativeName>
    <alternativeName>
        <fullName evidence="10">Acyl-[acyl-carrier-protein]--phosphate acyltransferase</fullName>
    </alternativeName>
    <alternativeName>
        <fullName evidence="10">Phosphate-acyl-ACP acyltransferase</fullName>
    </alternativeName>
</protein>
<keyword evidence="3 10" id="KW-0444">Lipid biosynthesis</keyword>
<comment type="subcellular location">
    <subcellularLocation>
        <location evidence="10">Cytoplasm</location>
    </subcellularLocation>
    <text evidence="10">Associated with the membrane possibly through PlsY.</text>
</comment>
<keyword evidence="5 10" id="KW-0443">Lipid metabolism</keyword>
<evidence type="ECO:0000256" key="6">
    <source>
        <dbReference type="ARBA" id="ARBA00023209"/>
    </source>
</evidence>
<dbReference type="PANTHER" id="PTHR30100:SF1">
    <property type="entry name" value="PHOSPHATE ACYLTRANSFERASE"/>
    <property type="match status" value="1"/>
</dbReference>
<organism evidence="11 12">
    <name type="scientific">Desulfotomaculum nigrificans (strain DSM 14880 / VKM B-2319 / CO-1-SRB)</name>
    <name type="common">Desulfotomaculum carboxydivorans</name>
    <dbReference type="NCBI Taxonomy" id="868595"/>
    <lineage>
        <taxon>Bacteria</taxon>
        <taxon>Bacillati</taxon>
        <taxon>Bacillota</taxon>
        <taxon>Clostridia</taxon>
        <taxon>Eubacteriales</taxon>
        <taxon>Desulfotomaculaceae</taxon>
        <taxon>Desulfotomaculum</taxon>
    </lineage>
</organism>
<comment type="function">
    <text evidence="10">Catalyzes the reversible formation of acyl-phosphate (acyl-PO(4)) from acyl-[acyl-carrier-protein] (acyl-ACP). This enzyme utilizes acyl-ACP as fatty acyl donor, but not acyl-CoA.</text>
</comment>
<evidence type="ECO:0000256" key="5">
    <source>
        <dbReference type="ARBA" id="ARBA00023098"/>
    </source>
</evidence>
<accession>F6B348</accession>
<dbReference type="HOGENOM" id="CLU_039379_1_1_9"/>
<dbReference type="PIRSF" id="PIRSF002465">
    <property type="entry name" value="Phsphlp_syn_PlsX"/>
    <property type="match status" value="1"/>
</dbReference>
<evidence type="ECO:0000256" key="2">
    <source>
        <dbReference type="ARBA" id="ARBA00022490"/>
    </source>
</evidence>
<evidence type="ECO:0000313" key="11">
    <source>
        <dbReference type="EMBL" id="AEF93952.1"/>
    </source>
</evidence>
<proteinExistence type="inferred from homology"/>
<evidence type="ECO:0000256" key="8">
    <source>
        <dbReference type="ARBA" id="ARBA00024069"/>
    </source>
</evidence>
<keyword evidence="4 10" id="KW-0808">Transferase</keyword>
<comment type="subunit">
    <text evidence="9 10">Homodimer. Probably interacts with PlsY.</text>
</comment>